<gene>
    <name evidence="1" type="ORF">MPLG2_3790</name>
</gene>
<keyword evidence="2" id="KW-1185">Reference proteome</keyword>
<accession>A0A2N9JLA7</accession>
<evidence type="ECO:0000313" key="2">
    <source>
        <dbReference type="Proteomes" id="UP000238164"/>
    </source>
</evidence>
<proteinExistence type="predicted"/>
<dbReference type="EMBL" id="LT985188">
    <property type="protein sequence ID" value="SPD88820.1"/>
    <property type="molecule type" value="Genomic_DNA"/>
</dbReference>
<organism evidence="1 2">
    <name type="scientific">Micropruina glycogenica</name>
    <dbReference type="NCBI Taxonomy" id="75385"/>
    <lineage>
        <taxon>Bacteria</taxon>
        <taxon>Bacillati</taxon>
        <taxon>Actinomycetota</taxon>
        <taxon>Actinomycetes</taxon>
        <taxon>Propionibacteriales</taxon>
        <taxon>Nocardioidaceae</taxon>
        <taxon>Micropruina</taxon>
    </lineage>
</organism>
<name>A0A2N9JLA7_9ACTN</name>
<dbReference type="Proteomes" id="UP000238164">
    <property type="component" value="Chromosome 1"/>
</dbReference>
<evidence type="ECO:0000313" key="1">
    <source>
        <dbReference type="EMBL" id="SPD88820.1"/>
    </source>
</evidence>
<dbReference type="AlphaFoldDB" id="A0A2N9JLA7"/>
<reference evidence="1 2" key="1">
    <citation type="submission" date="2018-02" db="EMBL/GenBank/DDBJ databases">
        <authorList>
            <person name="Cohen D.B."/>
            <person name="Kent A.D."/>
        </authorList>
    </citation>
    <scope>NUCLEOTIDE SEQUENCE [LARGE SCALE GENOMIC DNA]</scope>
    <source>
        <strain evidence="1">1</strain>
    </source>
</reference>
<protein>
    <submittedName>
        <fullName evidence="1">Uncharacterized protein</fullName>
    </submittedName>
</protein>
<sequence length="50" mass="5397">MPTSGCITCPIDGVRRAHVPRRHLTVADPMSPLRWTIELAPANDSGVIST</sequence>
<dbReference type="KEGG" id="mgg:MPLG2_3790"/>